<keyword evidence="5 7" id="KW-1133">Transmembrane helix</keyword>
<dbReference type="GO" id="GO:0005886">
    <property type="term" value="C:plasma membrane"/>
    <property type="evidence" value="ECO:0007669"/>
    <property type="project" value="UniProtKB-SubCell"/>
</dbReference>
<dbReference type="InterPro" id="IPR023090">
    <property type="entry name" value="UPF0702_alpha/beta_dom_sf"/>
</dbReference>
<dbReference type="InterPro" id="IPR007353">
    <property type="entry name" value="DUF421"/>
</dbReference>
<keyword evidence="6 7" id="KW-0472">Membrane</keyword>
<keyword evidence="4 7" id="KW-0812">Transmembrane</keyword>
<accession>A0A223EE47</accession>
<evidence type="ECO:0000256" key="6">
    <source>
        <dbReference type="ARBA" id="ARBA00023136"/>
    </source>
</evidence>
<feature type="transmembrane region" description="Helical" evidence="7">
    <location>
        <begin position="59"/>
        <end position="80"/>
    </location>
</feature>
<dbReference type="AlphaFoldDB" id="A0A223EE47"/>
<evidence type="ECO:0000256" key="5">
    <source>
        <dbReference type="ARBA" id="ARBA00022989"/>
    </source>
</evidence>
<comment type="similarity">
    <text evidence="2">Belongs to the UPF0702 family.</text>
</comment>
<dbReference type="Pfam" id="PF20730">
    <property type="entry name" value="YetF_N"/>
    <property type="match status" value="1"/>
</dbReference>
<reference evidence="10 11" key="1">
    <citation type="submission" date="2016-10" db="EMBL/GenBank/DDBJ databases">
        <title>The whole genome sequencing and assembly of Bacillus simplex DSM 1321 strain.</title>
        <authorList>
            <person name="Park M.-K."/>
            <person name="Lee Y.-J."/>
            <person name="Yi H."/>
            <person name="Bahn Y.-S."/>
            <person name="Kim J.F."/>
            <person name="Lee D.-W."/>
        </authorList>
    </citation>
    <scope>NUCLEOTIDE SEQUENCE [LARGE SCALE GENOMIC DNA]</scope>
    <source>
        <strain evidence="10 11">DSM 1321</strain>
    </source>
</reference>
<feature type="transmembrane region" description="Helical" evidence="7">
    <location>
        <begin position="7"/>
        <end position="26"/>
    </location>
</feature>
<evidence type="ECO:0000256" key="4">
    <source>
        <dbReference type="ARBA" id="ARBA00022692"/>
    </source>
</evidence>
<dbReference type="OrthoDB" id="9778331at2"/>
<gene>
    <name evidence="10" type="ORF">BS1321_05785</name>
</gene>
<dbReference type="Proteomes" id="UP000214618">
    <property type="component" value="Chromosome"/>
</dbReference>
<dbReference type="InterPro" id="IPR048454">
    <property type="entry name" value="YetF_N"/>
</dbReference>
<feature type="domain" description="YetF-like N-terminal transmembrane" evidence="9">
    <location>
        <begin position="5"/>
        <end position="78"/>
    </location>
</feature>
<comment type="subcellular location">
    <subcellularLocation>
        <location evidence="1">Cell membrane</location>
        <topology evidence="1">Multi-pass membrane protein</topology>
    </subcellularLocation>
</comment>
<dbReference type="PANTHER" id="PTHR34582:SF7">
    <property type="entry name" value="UPF0702 TRANSMEMBRANE PROTEIN YDFS"/>
    <property type="match status" value="1"/>
</dbReference>
<proteinExistence type="inferred from homology"/>
<feature type="transmembrane region" description="Helical" evidence="7">
    <location>
        <begin position="35"/>
        <end position="53"/>
    </location>
</feature>
<evidence type="ECO:0000256" key="2">
    <source>
        <dbReference type="ARBA" id="ARBA00006448"/>
    </source>
</evidence>
<evidence type="ECO:0008006" key="12">
    <source>
        <dbReference type="Google" id="ProtNLM"/>
    </source>
</evidence>
<dbReference type="Gene3D" id="3.30.240.20">
    <property type="entry name" value="bsu07140 like domains"/>
    <property type="match status" value="2"/>
</dbReference>
<keyword evidence="3" id="KW-1003">Cell membrane</keyword>
<protein>
    <recommendedName>
        <fullName evidence="12">DUF421 domain-containing protein</fullName>
    </recommendedName>
</protein>
<evidence type="ECO:0000313" key="11">
    <source>
        <dbReference type="Proteomes" id="UP000214618"/>
    </source>
</evidence>
<dbReference type="EMBL" id="CP017704">
    <property type="protein sequence ID" value="ASS93519.1"/>
    <property type="molecule type" value="Genomic_DNA"/>
</dbReference>
<dbReference type="GeneID" id="56472240"/>
<sequence length="230" mass="26092">MSEAVEIIFRTFTSFILLWVFVHLLGKQTIAQSTYHLYIASITMGTIAGNLAFNIKIKFLYFIIAIVIMGTVVFMLNLLAVRNPRFGKWIAGEPATLIQKGKILEESMERMGYSLDSLKQALRGKDIFNIEEVECAILEINGSLSVLKKEQYQNTTKQDLPLLPAAGTVPIELVYDGKILYDNLSKHTYDDEWLMAELTKRNLDVFDISYAVVGTKGNLYIDLIKDHSRE</sequence>
<evidence type="ECO:0000256" key="7">
    <source>
        <dbReference type="SAM" id="Phobius"/>
    </source>
</evidence>
<evidence type="ECO:0000256" key="1">
    <source>
        <dbReference type="ARBA" id="ARBA00004651"/>
    </source>
</evidence>
<dbReference type="Pfam" id="PF04239">
    <property type="entry name" value="DUF421"/>
    <property type="match status" value="1"/>
</dbReference>
<evidence type="ECO:0000256" key="3">
    <source>
        <dbReference type="ARBA" id="ARBA00022475"/>
    </source>
</evidence>
<evidence type="ECO:0000313" key="10">
    <source>
        <dbReference type="EMBL" id="ASS93519.1"/>
    </source>
</evidence>
<dbReference type="PANTHER" id="PTHR34582">
    <property type="entry name" value="UPF0702 TRANSMEMBRANE PROTEIN YCAP"/>
    <property type="match status" value="1"/>
</dbReference>
<evidence type="ECO:0000259" key="8">
    <source>
        <dbReference type="Pfam" id="PF04239"/>
    </source>
</evidence>
<dbReference type="RefSeq" id="WP_063232116.1">
    <property type="nucleotide sequence ID" value="NZ_BCVO01000001.1"/>
</dbReference>
<name>A0A223EE47_9BACI</name>
<feature type="domain" description="YetF C-terminal" evidence="8">
    <location>
        <begin position="82"/>
        <end position="211"/>
    </location>
</feature>
<evidence type="ECO:0000259" key="9">
    <source>
        <dbReference type="Pfam" id="PF20730"/>
    </source>
</evidence>
<organism evidence="10 11">
    <name type="scientific">Peribacillus simplex NBRC 15720 = DSM 1321</name>
    <dbReference type="NCBI Taxonomy" id="1349754"/>
    <lineage>
        <taxon>Bacteria</taxon>
        <taxon>Bacillati</taxon>
        <taxon>Bacillota</taxon>
        <taxon>Bacilli</taxon>
        <taxon>Bacillales</taxon>
        <taxon>Bacillaceae</taxon>
        <taxon>Peribacillus</taxon>
    </lineage>
</organism>